<organism evidence="4 5">
    <name type="scientific">Butyrivibrio fibrisolvens</name>
    <dbReference type="NCBI Taxonomy" id="831"/>
    <lineage>
        <taxon>Bacteria</taxon>
        <taxon>Bacillati</taxon>
        <taxon>Bacillota</taxon>
        <taxon>Clostridia</taxon>
        <taxon>Lachnospirales</taxon>
        <taxon>Lachnospiraceae</taxon>
        <taxon>Butyrivibrio</taxon>
    </lineage>
</organism>
<dbReference type="InterPro" id="IPR000182">
    <property type="entry name" value="GNAT_dom"/>
</dbReference>
<dbReference type="Pfam" id="PF00583">
    <property type="entry name" value="Acetyltransf_1"/>
    <property type="match status" value="1"/>
</dbReference>
<dbReference type="OrthoDB" id="8116556at2"/>
<dbReference type="PANTHER" id="PTHR43877">
    <property type="entry name" value="AMINOALKYLPHOSPHONATE N-ACETYLTRANSFERASE-RELATED-RELATED"/>
    <property type="match status" value="1"/>
</dbReference>
<evidence type="ECO:0000256" key="1">
    <source>
        <dbReference type="ARBA" id="ARBA00022679"/>
    </source>
</evidence>
<dbReference type="eggNOG" id="COG0456">
    <property type="taxonomic scope" value="Bacteria"/>
</dbReference>
<name>A0A1H9LK15_BUTFI</name>
<dbReference type="InterPro" id="IPR050832">
    <property type="entry name" value="Bact_Acetyltransf"/>
</dbReference>
<dbReference type="SUPFAM" id="SSF55729">
    <property type="entry name" value="Acyl-CoA N-acyltransferases (Nat)"/>
    <property type="match status" value="1"/>
</dbReference>
<reference evidence="4 5" key="1">
    <citation type="submission" date="2016-10" db="EMBL/GenBank/DDBJ databases">
        <authorList>
            <person name="de Groot N.N."/>
        </authorList>
    </citation>
    <scope>NUCLEOTIDE SEQUENCE [LARGE SCALE GENOMIC DNA]</scope>
    <source>
        <strain evidence="4 5">AR40</strain>
    </source>
</reference>
<dbReference type="RefSeq" id="WP_074753970.1">
    <property type="nucleotide sequence ID" value="NZ_FOGJ01000002.1"/>
</dbReference>
<accession>A0A1H9LK15</accession>
<dbReference type="GO" id="GO:0016747">
    <property type="term" value="F:acyltransferase activity, transferring groups other than amino-acyl groups"/>
    <property type="evidence" value="ECO:0007669"/>
    <property type="project" value="InterPro"/>
</dbReference>
<keyword evidence="1 4" id="KW-0808">Transferase</keyword>
<gene>
    <name evidence="4" type="ORF">SAMN04487884_10291</name>
</gene>
<dbReference type="Gene3D" id="3.40.630.30">
    <property type="match status" value="1"/>
</dbReference>
<evidence type="ECO:0000259" key="3">
    <source>
        <dbReference type="PROSITE" id="PS51186"/>
    </source>
</evidence>
<evidence type="ECO:0000256" key="2">
    <source>
        <dbReference type="ARBA" id="ARBA00023315"/>
    </source>
</evidence>
<evidence type="ECO:0000313" key="4">
    <source>
        <dbReference type="EMBL" id="SER11537.1"/>
    </source>
</evidence>
<dbReference type="PROSITE" id="PS51186">
    <property type="entry name" value="GNAT"/>
    <property type="match status" value="1"/>
</dbReference>
<evidence type="ECO:0000313" key="5">
    <source>
        <dbReference type="Proteomes" id="UP000182584"/>
    </source>
</evidence>
<keyword evidence="2" id="KW-0012">Acyltransferase</keyword>
<sequence>MEILLADKYNFTRDSLKDFQRYQEVKNVYRLHDGKMILVYNPFTEDWDATRRLQKADDILSGRYVTYCAFEGKCVVGELMLIPQLNKGRLIIDSFHVSTDYRRRGIGRSLLEAARQEALKRGAHALYASCCSSEETINFYSAMGFRLSSDPIPSCVEDEPYDLQMECMITPY</sequence>
<dbReference type="EMBL" id="FOGJ01000002">
    <property type="protein sequence ID" value="SER11537.1"/>
    <property type="molecule type" value="Genomic_DNA"/>
</dbReference>
<dbReference type="PANTHER" id="PTHR43877:SF1">
    <property type="entry name" value="ACETYLTRANSFERASE"/>
    <property type="match status" value="1"/>
</dbReference>
<dbReference type="Proteomes" id="UP000182584">
    <property type="component" value="Unassembled WGS sequence"/>
</dbReference>
<proteinExistence type="predicted"/>
<dbReference type="CDD" id="cd04301">
    <property type="entry name" value="NAT_SF"/>
    <property type="match status" value="1"/>
</dbReference>
<feature type="domain" description="N-acetyltransferase" evidence="3">
    <location>
        <begin position="26"/>
        <end position="170"/>
    </location>
</feature>
<protein>
    <submittedName>
        <fullName evidence="4">Acetyltransferase (GNAT) family protein</fullName>
    </submittedName>
</protein>
<dbReference type="AlphaFoldDB" id="A0A1H9LK15"/>
<dbReference type="InterPro" id="IPR016181">
    <property type="entry name" value="Acyl_CoA_acyltransferase"/>
</dbReference>